<dbReference type="EMBL" id="JACHGN010000032">
    <property type="protein sequence ID" value="MBB5139681.1"/>
    <property type="molecule type" value="Genomic_DNA"/>
</dbReference>
<feature type="coiled-coil region" evidence="9">
    <location>
        <begin position="38"/>
        <end position="65"/>
    </location>
</feature>
<dbReference type="GO" id="GO:0005524">
    <property type="term" value="F:ATP binding"/>
    <property type="evidence" value="ECO:0007669"/>
    <property type="project" value="UniProtKB-KW"/>
</dbReference>
<evidence type="ECO:0000256" key="5">
    <source>
        <dbReference type="ARBA" id="ARBA00022741"/>
    </source>
</evidence>
<reference evidence="12 13" key="1">
    <citation type="submission" date="2020-08" db="EMBL/GenBank/DDBJ databases">
        <title>Genomic Encyclopedia of Type Strains, Phase IV (KMG-IV): sequencing the most valuable type-strain genomes for metagenomic binning, comparative biology and taxonomic classification.</title>
        <authorList>
            <person name="Goeker M."/>
        </authorList>
    </citation>
    <scope>NUCLEOTIDE SEQUENCE [LARGE SCALE GENOMIC DNA]</scope>
    <source>
        <strain evidence="12 13">DSM 45615</strain>
    </source>
</reference>
<accession>A0A840PPI0</accession>
<dbReference type="InterPro" id="IPR036890">
    <property type="entry name" value="HATPase_C_sf"/>
</dbReference>
<name>A0A840PPI0_9ACTN</name>
<feature type="transmembrane region" description="Helical" evidence="10">
    <location>
        <begin position="12"/>
        <end position="38"/>
    </location>
</feature>
<comment type="catalytic activity">
    <reaction evidence="1">
        <text>ATP + protein L-histidine = ADP + protein N-phospho-L-histidine.</text>
        <dbReference type="EC" id="2.7.13.3"/>
    </reaction>
</comment>
<evidence type="ECO:0000256" key="2">
    <source>
        <dbReference type="ARBA" id="ARBA00012438"/>
    </source>
</evidence>
<keyword evidence="6 12" id="KW-0418">Kinase</keyword>
<protein>
    <recommendedName>
        <fullName evidence="2">histidine kinase</fullName>
        <ecNumber evidence="2">2.7.13.3</ecNumber>
    </recommendedName>
</protein>
<keyword evidence="8" id="KW-0902">Two-component regulatory system</keyword>
<evidence type="ECO:0000256" key="6">
    <source>
        <dbReference type="ARBA" id="ARBA00022777"/>
    </source>
</evidence>
<dbReference type="EC" id="2.7.13.3" evidence="2"/>
<evidence type="ECO:0000256" key="7">
    <source>
        <dbReference type="ARBA" id="ARBA00022840"/>
    </source>
</evidence>
<evidence type="ECO:0000313" key="12">
    <source>
        <dbReference type="EMBL" id="MBB5139681.1"/>
    </source>
</evidence>
<dbReference type="RefSeq" id="WP_185056504.1">
    <property type="nucleotide sequence ID" value="NZ_BAABIX010000034.1"/>
</dbReference>
<dbReference type="GO" id="GO:0000155">
    <property type="term" value="F:phosphorelay sensor kinase activity"/>
    <property type="evidence" value="ECO:0007669"/>
    <property type="project" value="InterPro"/>
</dbReference>
<evidence type="ECO:0000256" key="3">
    <source>
        <dbReference type="ARBA" id="ARBA00022553"/>
    </source>
</evidence>
<organism evidence="12 13">
    <name type="scientific">Thermocatellispora tengchongensis</name>
    <dbReference type="NCBI Taxonomy" id="1073253"/>
    <lineage>
        <taxon>Bacteria</taxon>
        <taxon>Bacillati</taxon>
        <taxon>Actinomycetota</taxon>
        <taxon>Actinomycetes</taxon>
        <taxon>Streptosporangiales</taxon>
        <taxon>Streptosporangiaceae</taxon>
        <taxon>Thermocatellispora</taxon>
    </lineage>
</organism>
<keyword evidence="4" id="KW-0808">Transferase</keyword>
<sequence>MRAYPPDAIALAMPVATGLAAAALAFLAGLAGIIGWCAQERRRLLRRLRAERDRLAAQERELEWAAAAEERFRIAGEMHDVVAHGVSVMTLGVGAGRMIMDKDPERARQTLREAEESGRQTLTDLQRMVGLLRGHADPARGGTEPQPRLSDLPRLVAACADGGLHAELTEDGRRPAGLSPLLELAVCRIVQDALGDAVRHRAATEARVSLRWRHDAVTVIVRDTPAPGRDPAARGPLTAARERAGVFGGTVTAGPLPSGGHELRAGLWLAGVGQSASSSPMENAASRSCLE</sequence>
<dbReference type="GO" id="GO:0046983">
    <property type="term" value="F:protein dimerization activity"/>
    <property type="evidence" value="ECO:0007669"/>
    <property type="project" value="InterPro"/>
</dbReference>
<keyword evidence="10" id="KW-1133">Transmembrane helix</keyword>
<dbReference type="Gene3D" id="3.30.565.10">
    <property type="entry name" value="Histidine kinase-like ATPase, C-terminal domain"/>
    <property type="match status" value="1"/>
</dbReference>
<comment type="caution">
    <text evidence="12">The sequence shown here is derived from an EMBL/GenBank/DDBJ whole genome shotgun (WGS) entry which is preliminary data.</text>
</comment>
<keyword evidence="7" id="KW-0067">ATP-binding</keyword>
<dbReference type="Gene3D" id="1.20.5.1930">
    <property type="match status" value="1"/>
</dbReference>
<dbReference type="PANTHER" id="PTHR24421">
    <property type="entry name" value="NITRATE/NITRITE SENSOR PROTEIN NARX-RELATED"/>
    <property type="match status" value="1"/>
</dbReference>
<gene>
    <name evidence="12" type="ORF">HNP84_009445</name>
</gene>
<keyword evidence="9" id="KW-0175">Coiled coil</keyword>
<dbReference type="Proteomes" id="UP000578449">
    <property type="component" value="Unassembled WGS sequence"/>
</dbReference>
<keyword evidence="10" id="KW-0472">Membrane</keyword>
<evidence type="ECO:0000256" key="9">
    <source>
        <dbReference type="SAM" id="Coils"/>
    </source>
</evidence>
<evidence type="ECO:0000259" key="11">
    <source>
        <dbReference type="Pfam" id="PF07730"/>
    </source>
</evidence>
<dbReference type="GO" id="GO:0016020">
    <property type="term" value="C:membrane"/>
    <property type="evidence" value="ECO:0007669"/>
    <property type="project" value="InterPro"/>
</dbReference>
<keyword evidence="3" id="KW-0597">Phosphoprotein</keyword>
<dbReference type="PANTHER" id="PTHR24421:SF10">
    <property type="entry name" value="NITRATE_NITRITE SENSOR PROTEIN NARQ"/>
    <property type="match status" value="1"/>
</dbReference>
<evidence type="ECO:0000313" key="13">
    <source>
        <dbReference type="Proteomes" id="UP000578449"/>
    </source>
</evidence>
<dbReference type="InterPro" id="IPR011712">
    <property type="entry name" value="Sig_transdc_His_kin_sub3_dim/P"/>
</dbReference>
<dbReference type="InterPro" id="IPR050482">
    <property type="entry name" value="Sensor_HK_TwoCompSys"/>
</dbReference>
<keyword evidence="5" id="KW-0547">Nucleotide-binding</keyword>
<dbReference type="AlphaFoldDB" id="A0A840PPI0"/>
<proteinExistence type="predicted"/>
<evidence type="ECO:0000256" key="8">
    <source>
        <dbReference type="ARBA" id="ARBA00023012"/>
    </source>
</evidence>
<dbReference type="Pfam" id="PF07730">
    <property type="entry name" value="HisKA_3"/>
    <property type="match status" value="1"/>
</dbReference>
<evidence type="ECO:0000256" key="1">
    <source>
        <dbReference type="ARBA" id="ARBA00000085"/>
    </source>
</evidence>
<dbReference type="CDD" id="cd16917">
    <property type="entry name" value="HATPase_UhpB-NarQ-NarX-like"/>
    <property type="match status" value="1"/>
</dbReference>
<keyword evidence="13" id="KW-1185">Reference proteome</keyword>
<feature type="domain" description="Signal transduction histidine kinase subgroup 3 dimerisation and phosphoacceptor" evidence="11">
    <location>
        <begin position="70"/>
        <end position="134"/>
    </location>
</feature>
<evidence type="ECO:0000256" key="10">
    <source>
        <dbReference type="SAM" id="Phobius"/>
    </source>
</evidence>
<keyword evidence="10" id="KW-0812">Transmembrane</keyword>
<evidence type="ECO:0000256" key="4">
    <source>
        <dbReference type="ARBA" id="ARBA00022679"/>
    </source>
</evidence>